<dbReference type="Proteomes" id="UP001240236">
    <property type="component" value="Unassembled WGS sequence"/>
</dbReference>
<comment type="caution">
    <text evidence="1">The sequence shown here is derived from an EMBL/GenBank/DDBJ whole genome shotgun (WGS) entry which is preliminary data.</text>
</comment>
<protein>
    <submittedName>
        <fullName evidence="1">Uncharacterized protein</fullName>
    </submittedName>
</protein>
<dbReference type="RefSeq" id="WP_307243538.1">
    <property type="nucleotide sequence ID" value="NZ_JAUSUZ010000001.1"/>
</dbReference>
<evidence type="ECO:0000313" key="2">
    <source>
        <dbReference type="Proteomes" id="UP001240236"/>
    </source>
</evidence>
<evidence type="ECO:0000313" key="1">
    <source>
        <dbReference type="EMBL" id="MDQ0368784.1"/>
    </source>
</evidence>
<accession>A0AAE3W3E1</accession>
<reference evidence="1 2" key="1">
    <citation type="submission" date="2023-07" db="EMBL/GenBank/DDBJ databases">
        <title>Sequencing the genomes of 1000 actinobacteria strains.</title>
        <authorList>
            <person name="Klenk H.-P."/>
        </authorList>
    </citation>
    <scope>NUCLEOTIDE SEQUENCE [LARGE SCALE GENOMIC DNA]</scope>
    <source>
        <strain evidence="1 2">DSM 44709</strain>
    </source>
</reference>
<name>A0AAE3W3E1_9ACTN</name>
<proteinExistence type="predicted"/>
<dbReference type="AlphaFoldDB" id="A0AAE3W3E1"/>
<sequence>MTDRTVDVSMEAALSTDPTGHRPALVKLATRDWQLNIRATLEDLTRLIDIRTADRLSHRSLAVGTAAGAPVYWSTTEGHASILVGADDEAWDIALLIPLSAVEELAQLAHQEILEHEE</sequence>
<dbReference type="EMBL" id="JAUSUZ010000001">
    <property type="protein sequence ID" value="MDQ0368784.1"/>
    <property type="molecule type" value="Genomic_DNA"/>
</dbReference>
<keyword evidence="2" id="KW-1185">Reference proteome</keyword>
<organism evidence="1 2">
    <name type="scientific">Catenuloplanes indicus</name>
    <dbReference type="NCBI Taxonomy" id="137267"/>
    <lineage>
        <taxon>Bacteria</taxon>
        <taxon>Bacillati</taxon>
        <taxon>Actinomycetota</taxon>
        <taxon>Actinomycetes</taxon>
        <taxon>Micromonosporales</taxon>
        <taxon>Micromonosporaceae</taxon>
        <taxon>Catenuloplanes</taxon>
    </lineage>
</organism>
<gene>
    <name evidence="1" type="ORF">J2S42_005453</name>
</gene>